<dbReference type="EMBL" id="JARKHS020010083">
    <property type="protein sequence ID" value="KAK8779179.1"/>
    <property type="molecule type" value="Genomic_DNA"/>
</dbReference>
<dbReference type="InterPro" id="IPR051951">
    <property type="entry name" value="UNC-93_regulatory"/>
</dbReference>
<keyword evidence="4" id="KW-1185">Reference proteome</keyword>
<reference evidence="3 4" key="1">
    <citation type="journal article" date="2023" name="Arcadia Sci">
        <title>De novo assembly of a long-read Amblyomma americanum tick genome.</title>
        <authorList>
            <person name="Chou S."/>
            <person name="Poskanzer K.E."/>
            <person name="Rollins M."/>
            <person name="Thuy-Boun P.S."/>
        </authorList>
    </citation>
    <scope>NUCLEOTIDE SEQUENCE [LARGE SCALE GENOMIC DNA]</scope>
    <source>
        <strain evidence="3">F_SG_1</strain>
        <tissue evidence="3">Salivary glands</tissue>
    </source>
</reference>
<proteinExistence type="inferred from homology"/>
<dbReference type="PANTHER" id="PTHR19444:SF13">
    <property type="entry name" value="PROTEIN UNC-93 HOMOLOG A"/>
    <property type="match status" value="1"/>
</dbReference>
<organism evidence="3 4">
    <name type="scientific">Amblyomma americanum</name>
    <name type="common">Lone star tick</name>
    <dbReference type="NCBI Taxonomy" id="6943"/>
    <lineage>
        <taxon>Eukaryota</taxon>
        <taxon>Metazoa</taxon>
        <taxon>Ecdysozoa</taxon>
        <taxon>Arthropoda</taxon>
        <taxon>Chelicerata</taxon>
        <taxon>Arachnida</taxon>
        <taxon>Acari</taxon>
        <taxon>Parasitiformes</taxon>
        <taxon>Ixodida</taxon>
        <taxon>Ixodoidea</taxon>
        <taxon>Ixodidae</taxon>
        <taxon>Amblyomminae</taxon>
        <taxon>Amblyomma</taxon>
    </lineage>
</organism>
<dbReference type="Proteomes" id="UP001321473">
    <property type="component" value="Unassembled WGS sequence"/>
</dbReference>
<evidence type="ECO:0000256" key="1">
    <source>
        <dbReference type="ARBA" id="ARBA00009172"/>
    </source>
</evidence>
<accession>A0AAQ4EWN3</accession>
<keyword evidence="2" id="KW-0812">Transmembrane</keyword>
<name>A0AAQ4EWN3_AMBAM</name>
<comment type="similarity">
    <text evidence="1">Belongs to the unc-93 family.</text>
</comment>
<feature type="transmembrane region" description="Helical" evidence="2">
    <location>
        <begin position="53"/>
        <end position="70"/>
    </location>
</feature>
<comment type="caution">
    <text evidence="3">The sequence shown here is derived from an EMBL/GenBank/DDBJ whole genome shotgun (WGS) entry which is preliminary data.</text>
</comment>
<evidence type="ECO:0000313" key="4">
    <source>
        <dbReference type="Proteomes" id="UP001321473"/>
    </source>
</evidence>
<keyword evidence="2" id="KW-1133">Transmembrane helix</keyword>
<dbReference type="AlphaFoldDB" id="A0AAQ4EWN3"/>
<protein>
    <submittedName>
        <fullName evidence="3">Uncharacterized protein</fullName>
    </submittedName>
</protein>
<dbReference type="PANTHER" id="PTHR19444">
    <property type="entry name" value="UNC-93 RELATED"/>
    <property type="match status" value="1"/>
</dbReference>
<sequence>MLGECGCPCAAAFYAVAFWQNPEAAFASCHLWRSVGAIASLGYSNLVCTDMKLYILLCALTVGVAGYFAVDAEVKRSSAAVALPNATVVNATVTPIVSAAALQPLPAASSLDAGIPVVIPALLTSNPLVAQ</sequence>
<evidence type="ECO:0000313" key="3">
    <source>
        <dbReference type="EMBL" id="KAK8779179.1"/>
    </source>
</evidence>
<gene>
    <name evidence="3" type="ORF">V5799_019479</name>
</gene>
<keyword evidence="2" id="KW-0472">Membrane</keyword>
<evidence type="ECO:0000256" key="2">
    <source>
        <dbReference type="SAM" id="Phobius"/>
    </source>
</evidence>